<evidence type="ECO:0000256" key="3">
    <source>
        <dbReference type="ARBA" id="ARBA00023180"/>
    </source>
</evidence>
<dbReference type="AlphaFoldDB" id="A0A815GE59"/>
<gene>
    <name evidence="4" type="ORF">KQP761_LOCUS6566</name>
</gene>
<evidence type="ECO:0000256" key="1">
    <source>
        <dbReference type="ARBA" id="ARBA00022729"/>
    </source>
</evidence>
<dbReference type="OrthoDB" id="342730at2759"/>
<accession>A0A815GE59</accession>
<evidence type="ECO:0000256" key="2">
    <source>
        <dbReference type="ARBA" id="ARBA00022737"/>
    </source>
</evidence>
<protein>
    <submittedName>
        <fullName evidence="4">Uncharacterized protein</fullName>
    </submittedName>
</protein>
<proteinExistence type="predicted"/>
<dbReference type="PANTHER" id="PTHR10680:SF14">
    <property type="entry name" value="PEPTIDYL-GLYCINE ALPHA-AMIDATING MONOOXYGENASE"/>
    <property type="match status" value="1"/>
</dbReference>
<name>A0A815GE59_9BILA</name>
<dbReference type="Gene3D" id="2.120.10.30">
    <property type="entry name" value="TolB, C-terminal domain"/>
    <property type="match status" value="1"/>
</dbReference>
<comment type="caution">
    <text evidence="4">The sequence shown here is derived from an EMBL/GenBank/DDBJ whole genome shotgun (WGS) entry which is preliminary data.</text>
</comment>
<sequence>MKWMEGAKQGIIVTGGQGSGNSLTQLSNPYGVFVDHSGNVYVADGSNHRIVRWCRGATQGEVIVGGHGPGNKSNELNIPFGLLLDREGNIYLSEHNNHRVQKFNIQKR</sequence>
<evidence type="ECO:0000313" key="4">
    <source>
        <dbReference type="EMBL" id="CAF1337472.1"/>
    </source>
</evidence>
<dbReference type="PANTHER" id="PTHR10680">
    <property type="entry name" value="PEPTIDYL-GLYCINE ALPHA-AMIDATING MONOOXYGENASE"/>
    <property type="match status" value="1"/>
</dbReference>
<dbReference type="InterPro" id="IPR001258">
    <property type="entry name" value="NHL_repeat"/>
</dbReference>
<dbReference type="SUPFAM" id="SSF101898">
    <property type="entry name" value="NHL repeat"/>
    <property type="match status" value="1"/>
</dbReference>
<reference evidence="4" key="1">
    <citation type="submission" date="2021-02" db="EMBL/GenBank/DDBJ databases">
        <authorList>
            <person name="Nowell W R."/>
        </authorList>
    </citation>
    <scope>NUCLEOTIDE SEQUENCE</scope>
</reference>
<dbReference type="InterPro" id="IPR011042">
    <property type="entry name" value="6-blade_b-propeller_TolB-like"/>
</dbReference>
<keyword evidence="1" id="KW-0732">Signal</keyword>
<dbReference type="Proteomes" id="UP000663834">
    <property type="component" value="Unassembled WGS sequence"/>
</dbReference>
<keyword evidence="3" id="KW-0325">Glycoprotein</keyword>
<dbReference type="Pfam" id="PF01436">
    <property type="entry name" value="NHL"/>
    <property type="match status" value="1"/>
</dbReference>
<evidence type="ECO:0000313" key="5">
    <source>
        <dbReference type="Proteomes" id="UP000663834"/>
    </source>
</evidence>
<dbReference type="EMBL" id="CAJNOW010001976">
    <property type="protein sequence ID" value="CAF1337472.1"/>
    <property type="molecule type" value="Genomic_DNA"/>
</dbReference>
<keyword evidence="2" id="KW-0677">Repeat</keyword>
<organism evidence="4 5">
    <name type="scientific">Rotaria magnacalcarata</name>
    <dbReference type="NCBI Taxonomy" id="392030"/>
    <lineage>
        <taxon>Eukaryota</taxon>
        <taxon>Metazoa</taxon>
        <taxon>Spiralia</taxon>
        <taxon>Gnathifera</taxon>
        <taxon>Rotifera</taxon>
        <taxon>Eurotatoria</taxon>
        <taxon>Bdelloidea</taxon>
        <taxon>Philodinida</taxon>
        <taxon>Philodinidae</taxon>
        <taxon>Rotaria</taxon>
    </lineage>
</organism>